<feature type="domain" description="C3H1-type" evidence="10">
    <location>
        <begin position="162"/>
        <end position="189"/>
    </location>
</feature>
<dbReference type="GO" id="GO:0003723">
    <property type="term" value="F:RNA binding"/>
    <property type="evidence" value="ECO:0007669"/>
    <property type="project" value="UniProtKB-UniRule"/>
</dbReference>
<feature type="zinc finger region" description="C3H1-type" evidence="7">
    <location>
        <begin position="22"/>
        <end position="50"/>
    </location>
</feature>
<dbReference type="InterPro" id="IPR009145">
    <property type="entry name" value="U2AF_small"/>
</dbReference>
<feature type="compositionally biased region" description="Basic residues" evidence="8">
    <location>
        <begin position="256"/>
        <end position="272"/>
    </location>
</feature>
<feature type="compositionally biased region" description="Low complexity" evidence="8">
    <location>
        <begin position="520"/>
        <end position="532"/>
    </location>
</feature>
<feature type="zinc finger region" description="C3H1-type" evidence="7">
    <location>
        <begin position="162"/>
        <end position="189"/>
    </location>
</feature>
<feature type="compositionally biased region" description="Basic and acidic residues" evidence="8">
    <location>
        <begin position="229"/>
        <end position="255"/>
    </location>
</feature>
<feature type="compositionally biased region" description="Basic and acidic residues" evidence="8">
    <location>
        <begin position="197"/>
        <end position="209"/>
    </location>
</feature>
<keyword evidence="12" id="KW-1185">Reference proteome</keyword>
<dbReference type="GO" id="GO:0008270">
    <property type="term" value="F:zinc ion binding"/>
    <property type="evidence" value="ECO:0007669"/>
    <property type="project" value="UniProtKB-KW"/>
</dbReference>
<dbReference type="Gene3D" id="3.30.70.330">
    <property type="match status" value="1"/>
</dbReference>
<reference evidence="11 12" key="1">
    <citation type="submission" date="2019-01" db="EMBL/GenBank/DDBJ databases">
        <title>A draft genome assembly of the solar-powered sea slug Elysia chlorotica.</title>
        <authorList>
            <person name="Cai H."/>
            <person name="Li Q."/>
            <person name="Fang X."/>
            <person name="Li J."/>
            <person name="Curtis N.E."/>
            <person name="Altenburger A."/>
            <person name="Shibata T."/>
            <person name="Feng M."/>
            <person name="Maeda T."/>
            <person name="Schwartz J.A."/>
            <person name="Shigenobu S."/>
            <person name="Lundholm N."/>
            <person name="Nishiyama T."/>
            <person name="Yang H."/>
            <person name="Hasebe M."/>
            <person name="Li S."/>
            <person name="Pierce S.K."/>
            <person name="Wang J."/>
        </authorList>
    </citation>
    <scope>NUCLEOTIDE SEQUENCE [LARGE SCALE GENOMIC DNA]</scope>
    <source>
        <strain evidence="11">EC2010</strain>
        <tissue evidence="11">Whole organism of an adult</tissue>
    </source>
</reference>
<evidence type="ECO:0000256" key="6">
    <source>
        <dbReference type="PROSITE-ProRule" id="PRU00176"/>
    </source>
</evidence>
<dbReference type="InterPro" id="IPR003954">
    <property type="entry name" value="RRM_euk-type"/>
</dbReference>
<dbReference type="Pfam" id="PF00076">
    <property type="entry name" value="RRM_1"/>
    <property type="match status" value="1"/>
</dbReference>
<evidence type="ECO:0000259" key="9">
    <source>
        <dbReference type="PROSITE" id="PS50102"/>
    </source>
</evidence>
<dbReference type="Pfam" id="PF00642">
    <property type="entry name" value="zf-CCCH"/>
    <property type="match status" value="1"/>
</dbReference>
<evidence type="ECO:0000256" key="8">
    <source>
        <dbReference type="SAM" id="MobiDB-lite"/>
    </source>
</evidence>
<dbReference type="CDD" id="cd12540">
    <property type="entry name" value="RRM_U2AFBPL"/>
    <property type="match status" value="1"/>
</dbReference>
<dbReference type="PANTHER" id="PTHR12620">
    <property type="entry name" value="U2 SNRNP AUXILIARY FACTOR, SMALL SUBUNIT"/>
    <property type="match status" value="1"/>
</dbReference>
<keyword evidence="1 7" id="KW-0479">Metal-binding</keyword>
<dbReference type="STRING" id="188477.A0A433U9A7"/>
<evidence type="ECO:0000259" key="10">
    <source>
        <dbReference type="PROSITE" id="PS50103"/>
    </source>
</evidence>
<keyword evidence="4 7" id="KW-0862">Zinc</keyword>
<evidence type="ECO:0000256" key="3">
    <source>
        <dbReference type="ARBA" id="ARBA00022771"/>
    </source>
</evidence>
<dbReference type="PROSITE" id="PS50102">
    <property type="entry name" value="RRM"/>
    <property type="match status" value="1"/>
</dbReference>
<dbReference type="SMART" id="SM00356">
    <property type="entry name" value="ZnF_C3H1"/>
    <property type="match status" value="2"/>
</dbReference>
<feature type="compositionally biased region" description="Basic residues" evidence="8">
    <location>
        <begin position="300"/>
        <end position="309"/>
    </location>
</feature>
<evidence type="ECO:0000313" key="12">
    <source>
        <dbReference type="Proteomes" id="UP000271974"/>
    </source>
</evidence>
<feature type="compositionally biased region" description="Basic residues" evidence="8">
    <location>
        <begin position="362"/>
        <end position="377"/>
    </location>
</feature>
<dbReference type="InterPro" id="IPR000571">
    <property type="entry name" value="Znf_CCCH"/>
</dbReference>
<dbReference type="AlphaFoldDB" id="A0A433U9A7"/>
<dbReference type="PRINTS" id="PR01848">
    <property type="entry name" value="U2AUXFACTOR"/>
</dbReference>
<sequence length="586" mass="66623">ATAHENKDSWHNPLGPVQYSQERNVDECPFFKKTATCRFGEECSRYHDYPESSTTILVPRMFTSIELEQSAVDALDADMSLEFEESDLYQSFRDFYADVVPEFKTVGTVVQVKVCCNFEPHLRGNVYVQYRSESSAHKAFEKFNARWYGGRQLTCIFVNIESWKAAICGLAFRKRCPKGKHCNFLHVFRNPGGEFADMDHDRPASERRDRGLRRGLGEESGRGWRRGYHRDSDHRHDSRSESVRSSRSSRDDTRRSRYRSRSRERRTSRNGRSRSGSEERGEKHRERSRSHSRSKDKSSKSKHRGRSKSRSPVSRSLERSSKSRQRSRSPKTGRGSKSRSAVSRNRSRSRSFEKSSNSRQRSPSKSKQKSSFHKHGSVSRSPSREKHSKHRHKSRSPSTEKSSAKQRHKHKARSKSPREKSVASAPRDTHLPESRESVGRLSKSPCALSPDIDNSSANLLDDGGRREQESSNDSFSSSDEESNNSSLPSGNDVETLRVPEAAVMAAGSENVQTELQAQPSSSSSSLSSSLSSALPHVSNGISSQPEFSKAQAEKSNRKRKQKRKIESEEEDSEQEYVYVERTKDSL</sequence>
<feature type="region of interest" description="Disordered" evidence="8">
    <location>
        <begin position="195"/>
        <end position="586"/>
    </location>
</feature>
<dbReference type="GO" id="GO:0089701">
    <property type="term" value="C:U2AF complex"/>
    <property type="evidence" value="ECO:0007669"/>
    <property type="project" value="InterPro"/>
</dbReference>
<dbReference type="EMBL" id="RQTK01000033">
    <property type="protein sequence ID" value="RUS90403.1"/>
    <property type="molecule type" value="Genomic_DNA"/>
</dbReference>
<keyword evidence="3 7" id="KW-0863">Zinc-finger</keyword>
<dbReference type="Proteomes" id="UP000271974">
    <property type="component" value="Unassembled WGS sequence"/>
</dbReference>
<dbReference type="GO" id="GO:0000398">
    <property type="term" value="P:mRNA splicing, via spliceosome"/>
    <property type="evidence" value="ECO:0007669"/>
    <property type="project" value="InterPro"/>
</dbReference>
<dbReference type="InterPro" id="IPR000504">
    <property type="entry name" value="RRM_dom"/>
</dbReference>
<feature type="compositionally biased region" description="Basic residues" evidence="8">
    <location>
        <begin position="322"/>
        <end position="337"/>
    </location>
</feature>
<feature type="domain" description="RRM" evidence="9">
    <location>
        <begin position="68"/>
        <end position="153"/>
    </location>
</feature>
<feature type="compositionally biased region" description="Polar residues" evidence="8">
    <location>
        <begin position="509"/>
        <end position="519"/>
    </location>
</feature>
<accession>A0A433U9A7</accession>
<dbReference type="SMART" id="SM00361">
    <property type="entry name" value="RRM_1"/>
    <property type="match status" value="1"/>
</dbReference>
<feature type="compositionally biased region" description="Basic and acidic residues" evidence="8">
    <location>
        <begin position="275"/>
        <end position="285"/>
    </location>
</feature>
<evidence type="ECO:0000256" key="5">
    <source>
        <dbReference type="ARBA" id="ARBA00022884"/>
    </source>
</evidence>
<feature type="non-terminal residue" evidence="11">
    <location>
        <position position="1"/>
    </location>
</feature>
<organism evidence="11 12">
    <name type="scientific">Elysia chlorotica</name>
    <name type="common">Eastern emerald elysia</name>
    <name type="synonym">Sea slug</name>
    <dbReference type="NCBI Taxonomy" id="188477"/>
    <lineage>
        <taxon>Eukaryota</taxon>
        <taxon>Metazoa</taxon>
        <taxon>Spiralia</taxon>
        <taxon>Lophotrochozoa</taxon>
        <taxon>Mollusca</taxon>
        <taxon>Gastropoda</taxon>
        <taxon>Heterobranchia</taxon>
        <taxon>Euthyneura</taxon>
        <taxon>Panpulmonata</taxon>
        <taxon>Sacoglossa</taxon>
        <taxon>Placobranchoidea</taxon>
        <taxon>Plakobranchidae</taxon>
        <taxon>Elysia</taxon>
    </lineage>
</organism>
<evidence type="ECO:0000313" key="11">
    <source>
        <dbReference type="EMBL" id="RUS90403.1"/>
    </source>
</evidence>
<feature type="compositionally biased region" description="Basic and acidic residues" evidence="8">
    <location>
        <begin position="416"/>
        <end position="438"/>
    </location>
</feature>
<evidence type="ECO:0000256" key="2">
    <source>
        <dbReference type="ARBA" id="ARBA00022737"/>
    </source>
</evidence>
<evidence type="ECO:0000256" key="1">
    <source>
        <dbReference type="ARBA" id="ARBA00022723"/>
    </source>
</evidence>
<evidence type="ECO:0000256" key="7">
    <source>
        <dbReference type="PROSITE-ProRule" id="PRU00723"/>
    </source>
</evidence>
<dbReference type="SUPFAM" id="SSF54928">
    <property type="entry name" value="RNA-binding domain, RBD"/>
    <property type="match status" value="1"/>
</dbReference>
<dbReference type="InterPro" id="IPR012677">
    <property type="entry name" value="Nucleotide-bd_a/b_plait_sf"/>
</dbReference>
<feature type="compositionally biased region" description="Basic residues" evidence="8">
    <location>
        <begin position="386"/>
        <end position="395"/>
    </location>
</feature>
<dbReference type="PROSITE" id="PS50103">
    <property type="entry name" value="ZF_C3H1"/>
    <property type="match status" value="2"/>
</dbReference>
<feature type="domain" description="C3H1-type" evidence="10">
    <location>
        <begin position="22"/>
        <end position="50"/>
    </location>
</feature>
<gene>
    <name evidence="11" type="ORF">EGW08_001808</name>
</gene>
<name>A0A433U9A7_ELYCH</name>
<dbReference type="InterPro" id="IPR035979">
    <property type="entry name" value="RBD_domain_sf"/>
</dbReference>
<comment type="caution">
    <text evidence="11">The sequence shown here is derived from an EMBL/GenBank/DDBJ whole genome shotgun (WGS) entry which is preliminary data.</text>
</comment>
<keyword evidence="2" id="KW-0677">Repeat</keyword>
<dbReference type="OrthoDB" id="75923at2759"/>
<protein>
    <submittedName>
        <fullName evidence="11">Uncharacterized protein</fullName>
    </submittedName>
</protein>
<keyword evidence="5 6" id="KW-0694">RNA-binding</keyword>
<feature type="compositionally biased region" description="Basic residues" evidence="8">
    <location>
        <begin position="404"/>
        <end position="415"/>
    </location>
</feature>
<proteinExistence type="predicted"/>
<evidence type="ECO:0000256" key="4">
    <source>
        <dbReference type="ARBA" id="ARBA00022833"/>
    </source>
</evidence>